<dbReference type="InterPro" id="IPR029052">
    <property type="entry name" value="Metallo-depent_PP-like"/>
</dbReference>
<sequence length="145" mass="15824">MFHGGAEGKQAEHLPFDTEIFYGENRGNVVEFARLAVDSGADVVFGQGAHVTRAVELYHDRFISYSGGNFATYGISGIAPIFKIITDKQGRFVSGNIIPITQVGDKIPKIDPEKTVIERIIYLNHSDFPNGNGLDVSPGGDITRR</sequence>
<proteinExistence type="predicted"/>
<reference evidence="2" key="1">
    <citation type="submission" date="2018-06" db="EMBL/GenBank/DDBJ databases">
        <authorList>
            <consortium name="Pathogen Informatics"/>
            <person name="Doyle S."/>
        </authorList>
    </citation>
    <scope>NUCLEOTIDE SEQUENCE [LARGE SCALE GENOMIC DNA]</scope>
    <source>
        <strain evidence="2">NCTC11421</strain>
    </source>
</reference>
<accession>A0A378VWB2</accession>
<organism evidence="2">
    <name type="scientific">Neisseria gonorrhoeae</name>
    <dbReference type="NCBI Taxonomy" id="485"/>
    <lineage>
        <taxon>Bacteria</taxon>
        <taxon>Pseudomonadati</taxon>
        <taxon>Pseudomonadota</taxon>
        <taxon>Betaproteobacteria</taxon>
        <taxon>Neisseriales</taxon>
        <taxon>Neisseriaceae</taxon>
        <taxon>Neisseria</taxon>
    </lineage>
</organism>
<dbReference type="InterPro" id="IPR019079">
    <property type="entry name" value="Capsule_synth_CapA"/>
</dbReference>
<dbReference type="Pfam" id="PF09587">
    <property type="entry name" value="PGA_cap"/>
    <property type="match status" value="1"/>
</dbReference>
<evidence type="ECO:0000313" key="2">
    <source>
        <dbReference type="EMBL" id="SUA21426.1"/>
    </source>
</evidence>
<protein>
    <submittedName>
        <fullName evidence="2">Bacterial capsule synthesis protein PGA_cap</fullName>
    </submittedName>
</protein>
<name>A0A378VWB2_NEIGO</name>
<dbReference type="SUPFAM" id="SSF56300">
    <property type="entry name" value="Metallo-dependent phosphatases"/>
    <property type="match status" value="1"/>
</dbReference>
<dbReference type="AlphaFoldDB" id="A0A378VWB2"/>
<gene>
    <name evidence="2" type="ORF">NCTC11421_01435</name>
</gene>
<evidence type="ECO:0000259" key="1">
    <source>
        <dbReference type="Pfam" id="PF09587"/>
    </source>
</evidence>
<dbReference type="EMBL" id="UGRI01000001">
    <property type="protein sequence ID" value="SUA21426.1"/>
    <property type="molecule type" value="Genomic_DNA"/>
</dbReference>
<feature type="domain" description="Capsule synthesis protein CapA" evidence="1">
    <location>
        <begin position="30"/>
        <end position="71"/>
    </location>
</feature>